<comment type="caution">
    <text evidence="1">The sequence shown here is derived from an EMBL/GenBank/DDBJ whole genome shotgun (WGS) entry which is preliminary data.</text>
</comment>
<proteinExistence type="predicted"/>
<keyword evidence="2" id="KW-1185">Reference proteome</keyword>
<gene>
    <name evidence="1" type="ORF">EAH76_06050</name>
</gene>
<dbReference type="AlphaFoldDB" id="A0A502FXL3"/>
<reference evidence="1 2" key="1">
    <citation type="journal article" date="2019" name="Environ. Microbiol.">
        <title>Species interactions and distinct microbial communities in high Arctic permafrost affected cryosols are associated with the CH4 and CO2 gas fluxes.</title>
        <authorList>
            <person name="Altshuler I."/>
            <person name="Hamel J."/>
            <person name="Turney S."/>
            <person name="Magnuson E."/>
            <person name="Levesque R."/>
            <person name="Greer C."/>
            <person name="Whyte L.G."/>
        </authorList>
    </citation>
    <scope>NUCLEOTIDE SEQUENCE [LARGE SCALE GENOMIC DNA]</scope>
    <source>
        <strain evidence="1 2">E6.1</strain>
    </source>
</reference>
<protein>
    <recommendedName>
        <fullName evidence="3">Autotransporter outer membrane beta-barrel domain-containing protein</fullName>
    </recommendedName>
</protein>
<evidence type="ECO:0000313" key="2">
    <source>
        <dbReference type="Proteomes" id="UP000319931"/>
    </source>
</evidence>
<accession>A0A502FXL3</accession>
<name>A0A502FXL3_9SPHN</name>
<organism evidence="1 2">
    <name type="scientific">Sphingomonas glacialis</name>
    <dbReference type="NCBI Taxonomy" id="658225"/>
    <lineage>
        <taxon>Bacteria</taxon>
        <taxon>Pseudomonadati</taxon>
        <taxon>Pseudomonadota</taxon>
        <taxon>Alphaproteobacteria</taxon>
        <taxon>Sphingomonadales</taxon>
        <taxon>Sphingomonadaceae</taxon>
        <taxon>Sphingomonas</taxon>
    </lineage>
</organism>
<dbReference type="Proteomes" id="UP000319931">
    <property type="component" value="Unassembled WGS sequence"/>
</dbReference>
<evidence type="ECO:0008006" key="3">
    <source>
        <dbReference type="Google" id="ProtNLM"/>
    </source>
</evidence>
<sequence>MRYQVDGRAPPALASLSGSGSGLLADGALRAPVVATAMLGSELLLSKSATLFGAVSAESGDADQRAAARVGVKVAF</sequence>
<dbReference type="EMBL" id="RCZC01000002">
    <property type="protein sequence ID" value="TPG54245.1"/>
    <property type="molecule type" value="Genomic_DNA"/>
</dbReference>
<evidence type="ECO:0000313" key="1">
    <source>
        <dbReference type="EMBL" id="TPG54245.1"/>
    </source>
</evidence>